<dbReference type="AlphaFoldDB" id="A0A5A7PF75"/>
<comment type="caution">
    <text evidence="1">The sequence shown here is derived from an EMBL/GenBank/DDBJ whole genome shotgun (WGS) entry which is preliminary data.</text>
</comment>
<dbReference type="EMBL" id="BKCP01004439">
    <property type="protein sequence ID" value="GER31208.1"/>
    <property type="molecule type" value="Genomic_DNA"/>
</dbReference>
<gene>
    <name evidence="1" type="ORF">STAS_07204</name>
</gene>
<sequence>MKQTRHSDVHPITWIPSPQMISNPKAIQPHSDTYLEHRLWSSNALRPHFQDVPKPKVHLQAAQQLQVPPLANPAKNQDEMNLTNCNVGRGNTVTSPYSSQMYEGNKSDFWEIKSGEQHHVQCLRGQMRKCLRLFGQMELWMQMLEIFHHCQAKQKDQQVENLSSEWGDFVVETEQNPTSKKEKQLYIYNLLPANSSGRDVPRSNHREYQPHKLAAVNATIGQVLVEGPLKAMCRWELIRKSQAYQLFIFRYRSRGMMKRRRILNPETHQYQSQLVN</sequence>
<reference evidence="2" key="1">
    <citation type="journal article" date="2019" name="Curr. Biol.">
        <title>Genome Sequence of Striga asiatica Provides Insight into the Evolution of Plant Parasitism.</title>
        <authorList>
            <person name="Yoshida S."/>
            <person name="Kim S."/>
            <person name="Wafula E.K."/>
            <person name="Tanskanen J."/>
            <person name="Kim Y.M."/>
            <person name="Honaas L."/>
            <person name="Yang Z."/>
            <person name="Spallek T."/>
            <person name="Conn C.E."/>
            <person name="Ichihashi Y."/>
            <person name="Cheong K."/>
            <person name="Cui S."/>
            <person name="Der J.P."/>
            <person name="Gundlach H."/>
            <person name="Jiao Y."/>
            <person name="Hori C."/>
            <person name="Ishida J.K."/>
            <person name="Kasahara H."/>
            <person name="Kiba T."/>
            <person name="Kim M.S."/>
            <person name="Koo N."/>
            <person name="Laohavisit A."/>
            <person name="Lee Y.H."/>
            <person name="Lumba S."/>
            <person name="McCourt P."/>
            <person name="Mortimer J.C."/>
            <person name="Mutuku J.M."/>
            <person name="Nomura T."/>
            <person name="Sasaki-Sekimoto Y."/>
            <person name="Seto Y."/>
            <person name="Wang Y."/>
            <person name="Wakatake T."/>
            <person name="Sakakibara H."/>
            <person name="Demura T."/>
            <person name="Yamaguchi S."/>
            <person name="Yoneyama K."/>
            <person name="Manabe R.I."/>
            <person name="Nelson D.C."/>
            <person name="Schulman A.H."/>
            <person name="Timko M.P."/>
            <person name="dePamphilis C.W."/>
            <person name="Choi D."/>
            <person name="Shirasu K."/>
        </authorList>
    </citation>
    <scope>NUCLEOTIDE SEQUENCE [LARGE SCALE GENOMIC DNA]</scope>
    <source>
        <strain evidence="2">cv. UVA1</strain>
    </source>
</reference>
<evidence type="ECO:0000313" key="1">
    <source>
        <dbReference type="EMBL" id="GER31208.1"/>
    </source>
</evidence>
<name>A0A5A7PF75_STRAF</name>
<dbReference type="Proteomes" id="UP000325081">
    <property type="component" value="Unassembled WGS sequence"/>
</dbReference>
<accession>A0A5A7PF75</accession>
<keyword evidence="2" id="KW-1185">Reference proteome</keyword>
<organism evidence="1 2">
    <name type="scientific">Striga asiatica</name>
    <name type="common">Asiatic witchweed</name>
    <name type="synonym">Buchnera asiatica</name>
    <dbReference type="NCBI Taxonomy" id="4170"/>
    <lineage>
        <taxon>Eukaryota</taxon>
        <taxon>Viridiplantae</taxon>
        <taxon>Streptophyta</taxon>
        <taxon>Embryophyta</taxon>
        <taxon>Tracheophyta</taxon>
        <taxon>Spermatophyta</taxon>
        <taxon>Magnoliopsida</taxon>
        <taxon>eudicotyledons</taxon>
        <taxon>Gunneridae</taxon>
        <taxon>Pentapetalae</taxon>
        <taxon>asterids</taxon>
        <taxon>lamiids</taxon>
        <taxon>Lamiales</taxon>
        <taxon>Orobanchaceae</taxon>
        <taxon>Buchnereae</taxon>
        <taxon>Striga</taxon>
    </lineage>
</organism>
<proteinExistence type="predicted"/>
<evidence type="ECO:0000313" key="2">
    <source>
        <dbReference type="Proteomes" id="UP000325081"/>
    </source>
</evidence>
<protein>
    <submittedName>
        <fullName evidence="1">NAD(P)-binding Rossmann-fold superfamily protein</fullName>
    </submittedName>
</protein>